<dbReference type="Proteomes" id="UP000554482">
    <property type="component" value="Unassembled WGS sequence"/>
</dbReference>
<keyword evidence="10 13" id="KW-1015">Disulfide bond</keyword>
<keyword evidence="11" id="KW-0325">Glycoprotein</keyword>
<sequence length="136" mass="14680">MVDLVALSGAHTIGLAKCNFVTARLYNNSASSFAPPFATVLKQGCPPISDNKVSLDFTMPLTLDNVYYQNVLASKGLLVSDQSLLNSTASKDLVENFAMDNSLFLQQFTKSMIKLGNITPAIGSTGEVRTNCRKKN</sequence>
<evidence type="ECO:0000256" key="6">
    <source>
        <dbReference type="ARBA" id="ARBA00022723"/>
    </source>
</evidence>
<keyword evidence="5" id="KW-0349">Heme</keyword>
<feature type="binding site" description="axial binding residue" evidence="12">
    <location>
        <position position="11"/>
    </location>
    <ligand>
        <name>heme b</name>
        <dbReference type="ChEBI" id="CHEBI:60344"/>
    </ligand>
    <ligandPart>
        <name>Fe</name>
        <dbReference type="ChEBI" id="CHEBI:18248"/>
    </ligandPart>
</feature>
<evidence type="ECO:0000256" key="5">
    <source>
        <dbReference type="ARBA" id="ARBA00022617"/>
    </source>
</evidence>
<evidence type="ECO:0000256" key="13">
    <source>
        <dbReference type="PIRSR" id="PIRSR600823-5"/>
    </source>
</evidence>
<evidence type="ECO:0000256" key="7">
    <source>
        <dbReference type="ARBA" id="ARBA00022837"/>
    </source>
</evidence>
<evidence type="ECO:0000313" key="15">
    <source>
        <dbReference type="EMBL" id="KAF5189772.1"/>
    </source>
</evidence>
<feature type="domain" description="Plant heme peroxidase family profile" evidence="14">
    <location>
        <begin position="1"/>
        <end position="136"/>
    </location>
</feature>
<evidence type="ECO:0000259" key="14">
    <source>
        <dbReference type="PROSITE" id="PS50873"/>
    </source>
</evidence>
<evidence type="ECO:0000256" key="1">
    <source>
        <dbReference type="ARBA" id="ARBA00000189"/>
    </source>
</evidence>
<protein>
    <recommendedName>
        <fullName evidence="3">peroxidase</fullName>
        <ecNumber evidence="3">1.11.1.7</ecNumber>
    </recommendedName>
</protein>
<dbReference type="SUPFAM" id="SSF48113">
    <property type="entry name" value="Heme-dependent peroxidases"/>
    <property type="match status" value="1"/>
</dbReference>
<dbReference type="InterPro" id="IPR002016">
    <property type="entry name" value="Haem_peroxidase"/>
</dbReference>
<dbReference type="GO" id="GO:0046872">
    <property type="term" value="F:metal ion binding"/>
    <property type="evidence" value="ECO:0007669"/>
    <property type="project" value="UniProtKB-KW"/>
</dbReference>
<dbReference type="Gene3D" id="1.10.420.10">
    <property type="entry name" value="Peroxidase, domain 2"/>
    <property type="match status" value="1"/>
</dbReference>
<dbReference type="InterPro" id="IPR010255">
    <property type="entry name" value="Haem_peroxidase_sf"/>
</dbReference>
<dbReference type="GO" id="GO:0006979">
    <property type="term" value="P:response to oxidative stress"/>
    <property type="evidence" value="ECO:0007669"/>
    <property type="project" value="InterPro"/>
</dbReference>
<feature type="binding site" evidence="12">
    <location>
        <position position="12"/>
    </location>
    <ligand>
        <name>Ca(2+)</name>
        <dbReference type="ChEBI" id="CHEBI:29108"/>
        <label>2</label>
    </ligand>
</feature>
<evidence type="ECO:0000313" key="16">
    <source>
        <dbReference type="Proteomes" id="UP000554482"/>
    </source>
</evidence>
<keyword evidence="16" id="KW-1185">Reference proteome</keyword>
<feature type="binding site" evidence="12">
    <location>
        <position position="56"/>
    </location>
    <ligand>
        <name>Ca(2+)</name>
        <dbReference type="ChEBI" id="CHEBI:29108"/>
        <label>2</label>
    </ligand>
</feature>
<dbReference type="PANTHER" id="PTHR31388:SF5">
    <property type="entry name" value="PEROXIDASE"/>
    <property type="match status" value="1"/>
</dbReference>
<feature type="binding site" evidence="12">
    <location>
        <position position="64"/>
    </location>
    <ligand>
        <name>Ca(2+)</name>
        <dbReference type="ChEBI" id="CHEBI:29108"/>
        <label>2</label>
    </ligand>
</feature>
<dbReference type="FunFam" id="1.10.420.10:FF:000006">
    <property type="entry name" value="Peroxidase"/>
    <property type="match status" value="1"/>
</dbReference>
<evidence type="ECO:0000256" key="4">
    <source>
        <dbReference type="ARBA" id="ARBA00022559"/>
    </source>
</evidence>
<accession>A0A7J6VZH9</accession>
<evidence type="ECO:0000256" key="3">
    <source>
        <dbReference type="ARBA" id="ARBA00012313"/>
    </source>
</evidence>
<dbReference type="PANTHER" id="PTHR31388">
    <property type="entry name" value="PEROXIDASE 72-RELATED"/>
    <property type="match status" value="1"/>
</dbReference>
<dbReference type="PRINTS" id="PR00458">
    <property type="entry name" value="PEROXIDASE"/>
</dbReference>
<gene>
    <name evidence="15" type="ORF">FRX31_020641</name>
</gene>
<reference evidence="15 16" key="1">
    <citation type="submission" date="2020-06" db="EMBL/GenBank/DDBJ databases">
        <title>Transcriptomic and genomic resources for Thalictrum thalictroides and T. hernandezii: Facilitating candidate gene discovery in an emerging model plant lineage.</title>
        <authorList>
            <person name="Arias T."/>
            <person name="Riano-Pachon D.M."/>
            <person name="Di Stilio V.S."/>
        </authorList>
    </citation>
    <scope>NUCLEOTIDE SEQUENCE [LARGE SCALE GENOMIC DNA]</scope>
    <source>
        <strain evidence="16">cv. WT478/WT964</strain>
        <tissue evidence="15">Leaves</tissue>
    </source>
</reference>
<evidence type="ECO:0000256" key="2">
    <source>
        <dbReference type="ARBA" id="ARBA00006873"/>
    </source>
</evidence>
<dbReference type="PROSITE" id="PS00435">
    <property type="entry name" value="PEROXIDASE_1"/>
    <property type="match status" value="1"/>
</dbReference>
<dbReference type="GO" id="GO:0020037">
    <property type="term" value="F:heme binding"/>
    <property type="evidence" value="ECO:0007669"/>
    <property type="project" value="InterPro"/>
</dbReference>
<evidence type="ECO:0000256" key="12">
    <source>
        <dbReference type="PIRSR" id="PIRSR600823-3"/>
    </source>
</evidence>
<comment type="similarity">
    <text evidence="2">Belongs to the peroxidase family. Ascorbate peroxidase subfamily.</text>
</comment>
<comment type="caution">
    <text evidence="15">The sequence shown here is derived from an EMBL/GenBank/DDBJ whole genome shotgun (WGS) entry which is preliminary data.</text>
</comment>
<evidence type="ECO:0000256" key="9">
    <source>
        <dbReference type="ARBA" id="ARBA00023004"/>
    </source>
</evidence>
<dbReference type="EC" id="1.11.1.7" evidence="3"/>
<comment type="catalytic activity">
    <reaction evidence="1">
        <text>2 a phenolic donor + H2O2 = 2 a phenolic radical donor + 2 H2O</text>
        <dbReference type="Rhea" id="RHEA:56136"/>
        <dbReference type="ChEBI" id="CHEBI:15377"/>
        <dbReference type="ChEBI" id="CHEBI:16240"/>
        <dbReference type="ChEBI" id="CHEBI:139520"/>
        <dbReference type="ChEBI" id="CHEBI:139521"/>
        <dbReference type="EC" id="1.11.1.7"/>
    </reaction>
</comment>
<name>A0A7J6VZH9_THATH</name>
<dbReference type="GO" id="GO:0140825">
    <property type="term" value="F:lactoperoxidase activity"/>
    <property type="evidence" value="ECO:0007669"/>
    <property type="project" value="UniProtKB-EC"/>
</dbReference>
<feature type="disulfide bond" evidence="13">
    <location>
        <begin position="18"/>
        <end position="45"/>
    </location>
</feature>
<dbReference type="OrthoDB" id="2113341at2759"/>
<evidence type="ECO:0000256" key="8">
    <source>
        <dbReference type="ARBA" id="ARBA00023002"/>
    </source>
</evidence>
<comment type="cofactor">
    <cofactor evidence="12">
        <name>Ca(2+)</name>
        <dbReference type="ChEBI" id="CHEBI:29108"/>
    </cofactor>
    <text evidence="12">Binds 2 calcium ions per subunit.</text>
</comment>
<dbReference type="PRINTS" id="PR00461">
    <property type="entry name" value="PLPEROXIDASE"/>
</dbReference>
<proteinExistence type="inferred from homology"/>
<keyword evidence="7 12" id="KW-0106">Calcium</keyword>
<keyword evidence="9 12" id="KW-0408">Iron</keyword>
<keyword evidence="6 12" id="KW-0479">Metal-binding</keyword>
<dbReference type="PROSITE" id="PS50873">
    <property type="entry name" value="PEROXIDASE_4"/>
    <property type="match status" value="1"/>
</dbReference>
<evidence type="ECO:0000256" key="11">
    <source>
        <dbReference type="ARBA" id="ARBA00023180"/>
    </source>
</evidence>
<dbReference type="AlphaFoldDB" id="A0A7J6VZH9"/>
<organism evidence="15 16">
    <name type="scientific">Thalictrum thalictroides</name>
    <name type="common">Rue-anemone</name>
    <name type="synonym">Anemone thalictroides</name>
    <dbReference type="NCBI Taxonomy" id="46969"/>
    <lineage>
        <taxon>Eukaryota</taxon>
        <taxon>Viridiplantae</taxon>
        <taxon>Streptophyta</taxon>
        <taxon>Embryophyta</taxon>
        <taxon>Tracheophyta</taxon>
        <taxon>Spermatophyta</taxon>
        <taxon>Magnoliopsida</taxon>
        <taxon>Ranunculales</taxon>
        <taxon>Ranunculaceae</taxon>
        <taxon>Thalictroideae</taxon>
        <taxon>Thalictrum</taxon>
    </lineage>
</organism>
<comment type="cofactor">
    <cofactor evidence="12">
        <name>heme b</name>
        <dbReference type="ChEBI" id="CHEBI:60344"/>
    </cofactor>
    <text evidence="12">Binds 1 heme b (iron(II)-protoporphyrin IX) group per subunit.</text>
</comment>
<keyword evidence="4 15" id="KW-0575">Peroxidase</keyword>
<evidence type="ECO:0000256" key="10">
    <source>
        <dbReference type="ARBA" id="ARBA00023157"/>
    </source>
</evidence>
<dbReference type="InterPro" id="IPR000823">
    <property type="entry name" value="Peroxidase_pln"/>
</dbReference>
<dbReference type="Pfam" id="PF00141">
    <property type="entry name" value="peroxidase"/>
    <property type="match status" value="1"/>
</dbReference>
<dbReference type="InterPro" id="IPR019793">
    <property type="entry name" value="Peroxidases_heam-ligand_BS"/>
</dbReference>
<keyword evidence="8" id="KW-0560">Oxidoreductase</keyword>
<dbReference type="EMBL" id="JABWDY010025030">
    <property type="protein sequence ID" value="KAF5189772.1"/>
    <property type="molecule type" value="Genomic_DNA"/>
</dbReference>